<keyword evidence="1" id="KW-0813">Transport</keyword>
<organism evidence="2 3">
    <name type="scientific">Grifola frondosa</name>
    <name type="common">Maitake</name>
    <name type="synonym">Polyporus frondosus</name>
    <dbReference type="NCBI Taxonomy" id="5627"/>
    <lineage>
        <taxon>Eukaryota</taxon>
        <taxon>Fungi</taxon>
        <taxon>Dikarya</taxon>
        <taxon>Basidiomycota</taxon>
        <taxon>Agaricomycotina</taxon>
        <taxon>Agaricomycetes</taxon>
        <taxon>Polyporales</taxon>
        <taxon>Grifolaceae</taxon>
        <taxon>Grifola</taxon>
    </lineage>
</organism>
<reference evidence="2 3" key="1">
    <citation type="submission" date="2016-03" db="EMBL/GenBank/DDBJ databases">
        <title>Whole genome sequencing of Grifola frondosa 9006-11.</title>
        <authorList>
            <person name="Min B."/>
            <person name="Park H."/>
            <person name="Kim J.-G."/>
            <person name="Cho H."/>
            <person name="Oh Y.-L."/>
            <person name="Kong W.-S."/>
            <person name="Choi I.-G."/>
        </authorList>
    </citation>
    <scope>NUCLEOTIDE SEQUENCE [LARGE SCALE GENOMIC DNA]</scope>
    <source>
        <strain evidence="2 3">9006-11</strain>
    </source>
</reference>
<evidence type="ECO:0000313" key="3">
    <source>
        <dbReference type="Proteomes" id="UP000092993"/>
    </source>
</evidence>
<dbReference type="PANTHER" id="PTHR45711">
    <property type="entry name" value="CHLORIDE CHANNEL PROTEIN"/>
    <property type="match status" value="1"/>
</dbReference>
<dbReference type="PANTHER" id="PTHR45711:SF6">
    <property type="entry name" value="CHLORIDE CHANNEL PROTEIN"/>
    <property type="match status" value="1"/>
</dbReference>
<dbReference type="GO" id="GO:0005247">
    <property type="term" value="F:voltage-gated chloride channel activity"/>
    <property type="evidence" value="ECO:0007669"/>
    <property type="project" value="TreeGrafter"/>
</dbReference>
<dbReference type="Proteomes" id="UP000092993">
    <property type="component" value="Unassembled WGS sequence"/>
</dbReference>
<comment type="caution">
    <text evidence="2">The sequence shown here is derived from an EMBL/GenBank/DDBJ whole genome shotgun (WGS) entry which is preliminary data.</text>
</comment>
<evidence type="ECO:0000256" key="1">
    <source>
        <dbReference type="ARBA" id="ARBA00023065"/>
    </source>
</evidence>
<keyword evidence="1" id="KW-0406">Ion transport</keyword>
<dbReference type="Gene3D" id="3.10.580.10">
    <property type="entry name" value="CBS-domain"/>
    <property type="match status" value="1"/>
</dbReference>
<name>A0A1C7M7Q3_GRIFR</name>
<gene>
    <name evidence="2" type="ORF">A0H81_07821</name>
</gene>
<accession>A0A1C7M7Q3</accession>
<dbReference type="OrthoDB" id="44789at2759"/>
<dbReference type="AlphaFoldDB" id="A0A1C7M7Q3"/>
<dbReference type="GO" id="GO:0005886">
    <property type="term" value="C:plasma membrane"/>
    <property type="evidence" value="ECO:0007669"/>
    <property type="project" value="TreeGrafter"/>
</dbReference>
<dbReference type="InterPro" id="IPR046342">
    <property type="entry name" value="CBS_dom_sf"/>
</dbReference>
<evidence type="ECO:0008006" key="4">
    <source>
        <dbReference type="Google" id="ProtNLM"/>
    </source>
</evidence>
<protein>
    <recommendedName>
        <fullName evidence="4">CBS domain-containing protein</fullName>
    </recommendedName>
</protein>
<dbReference type="SUPFAM" id="SSF54631">
    <property type="entry name" value="CBS-domain pair"/>
    <property type="match status" value="1"/>
</dbReference>
<evidence type="ECO:0000313" key="2">
    <source>
        <dbReference type="EMBL" id="OBZ72416.1"/>
    </source>
</evidence>
<sequence length="147" mass="16316">MIHDDGQGCSLRELDELLSTHAFHGFPVVCGEQLLGFVTRDKLRQCIEPLVAEDAASGNERRCTFLPPRNGGAADMLNLSSIFEEAVLQLRKDVPLELVVNMFHKLNLRHVLFSQGGKLTGLVTKADITWLLTAHFSHTGALSEKHR</sequence>
<dbReference type="EMBL" id="LUGG01000009">
    <property type="protein sequence ID" value="OBZ72416.1"/>
    <property type="molecule type" value="Genomic_DNA"/>
</dbReference>
<keyword evidence="3" id="KW-1185">Reference proteome</keyword>
<proteinExistence type="predicted"/>